<evidence type="ECO:0000313" key="1">
    <source>
        <dbReference type="EMBL" id="KAG2627963.1"/>
    </source>
</evidence>
<comment type="caution">
    <text evidence="1">The sequence shown here is derived from an EMBL/GenBank/DDBJ whole genome shotgun (WGS) entry which is preliminary data.</text>
</comment>
<dbReference type="Proteomes" id="UP000823388">
    <property type="component" value="Chromosome 3K"/>
</dbReference>
<accession>A0A8T0V506</accession>
<keyword evidence="2" id="KW-1185">Reference proteome</keyword>
<dbReference type="EMBL" id="CM029041">
    <property type="protein sequence ID" value="KAG2627963.1"/>
    <property type="molecule type" value="Genomic_DNA"/>
</dbReference>
<reference evidence="1" key="1">
    <citation type="submission" date="2020-05" db="EMBL/GenBank/DDBJ databases">
        <title>WGS assembly of Panicum virgatum.</title>
        <authorList>
            <person name="Lovell J.T."/>
            <person name="Jenkins J."/>
            <person name="Shu S."/>
            <person name="Juenger T.E."/>
            <person name="Schmutz J."/>
        </authorList>
    </citation>
    <scope>NUCLEOTIDE SEQUENCE</scope>
    <source>
        <strain evidence="1">AP13</strain>
    </source>
</reference>
<name>A0A8T0V506_PANVG</name>
<sequence length="99" mass="10447">MEPGPTAGLSCPGAQKFKAVVAHLRRAKKQVGSVSVMRMTGRAGASSDTPCIHASGSNHTGRYVTYTSSIPTIGCSISILLVKFRPSAAAHQLDHRDKK</sequence>
<gene>
    <name evidence="1" type="ORF">PVAP13_3KG266452</name>
</gene>
<evidence type="ECO:0000313" key="2">
    <source>
        <dbReference type="Proteomes" id="UP000823388"/>
    </source>
</evidence>
<proteinExistence type="predicted"/>
<dbReference type="AlphaFoldDB" id="A0A8T0V506"/>
<protein>
    <submittedName>
        <fullName evidence="1">Uncharacterized protein</fullName>
    </submittedName>
</protein>
<organism evidence="1 2">
    <name type="scientific">Panicum virgatum</name>
    <name type="common">Blackwell switchgrass</name>
    <dbReference type="NCBI Taxonomy" id="38727"/>
    <lineage>
        <taxon>Eukaryota</taxon>
        <taxon>Viridiplantae</taxon>
        <taxon>Streptophyta</taxon>
        <taxon>Embryophyta</taxon>
        <taxon>Tracheophyta</taxon>
        <taxon>Spermatophyta</taxon>
        <taxon>Magnoliopsida</taxon>
        <taxon>Liliopsida</taxon>
        <taxon>Poales</taxon>
        <taxon>Poaceae</taxon>
        <taxon>PACMAD clade</taxon>
        <taxon>Panicoideae</taxon>
        <taxon>Panicodae</taxon>
        <taxon>Paniceae</taxon>
        <taxon>Panicinae</taxon>
        <taxon>Panicum</taxon>
        <taxon>Panicum sect. Hiantes</taxon>
    </lineage>
</organism>